<dbReference type="CDD" id="cd06414">
    <property type="entry name" value="GH25_LytC-like"/>
    <property type="match status" value="1"/>
</dbReference>
<keyword evidence="3" id="KW-1185">Reference proteome</keyword>
<evidence type="ECO:0000256" key="1">
    <source>
        <dbReference type="ARBA" id="ARBA00010646"/>
    </source>
</evidence>
<dbReference type="InterPro" id="IPR002053">
    <property type="entry name" value="Glyco_hydro_25"/>
</dbReference>
<name>A0ABR7G2Q4_9FIRM</name>
<organism evidence="2 3">
    <name type="scientific">Lachnospira hominis</name>
    <name type="common">ex Liu et al. 2021</name>
    <dbReference type="NCBI Taxonomy" id="2763051"/>
    <lineage>
        <taxon>Bacteria</taxon>
        <taxon>Bacillati</taxon>
        <taxon>Bacillota</taxon>
        <taxon>Clostridia</taxon>
        <taxon>Lachnospirales</taxon>
        <taxon>Lachnospiraceae</taxon>
        <taxon>Lachnospira</taxon>
    </lineage>
</organism>
<comment type="caution">
    <text evidence="2">The sequence shown here is derived from an EMBL/GenBank/DDBJ whole genome shotgun (WGS) entry which is preliminary data.</text>
</comment>
<dbReference type="InterPro" id="IPR017853">
    <property type="entry name" value="GH"/>
</dbReference>
<dbReference type="Proteomes" id="UP000628463">
    <property type="component" value="Unassembled WGS sequence"/>
</dbReference>
<comment type="similarity">
    <text evidence="1">Belongs to the glycosyl hydrolase 25 family.</text>
</comment>
<evidence type="ECO:0000313" key="3">
    <source>
        <dbReference type="Proteomes" id="UP000628463"/>
    </source>
</evidence>
<keyword evidence="2" id="KW-0378">Hydrolase</keyword>
<gene>
    <name evidence="2" type="ORF">H8S01_12205</name>
</gene>
<dbReference type="Pfam" id="PF01183">
    <property type="entry name" value="Glyco_hydro_25"/>
    <property type="match status" value="1"/>
</dbReference>
<dbReference type="PANTHER" id="PTHR34135:SF2">
    <property type="entry name" value="LYSOZYME"/>
    <property type="match status" value="1"/>
</dbReference>
<sequence>MDTKKQKKPLLIIICILSALLVLGLVLGLTVFSKFRMYTIFSNRGSRLYSPAQIRDIKSDAYDKGANDFVDDMKGRLENGTGINTVLREIYTEDFIYTVDGKYYFSPINFDLKMNKLNNANFSKNSNGEITYSENGAVVSHKGIDISRYQGNIDFSKVKQSGVEYAIIRCGYRGYSGGTITDDSSFDTYMRNALSNDIKVGAYFFSQALTKDEAVEEADYVISKLKPYNVTCPVAIDVEEVNAGSSRQNTLTNEALTDTVIAFCDRIKEAGYTPMIYANSRYFAGKLDMSRLEDYEKWYAFYADVPYMPYEFSMWQYTNTGSVDGISGNVDLNISFKSWN</sequence>
<dbReference type="PROSITE" id="PS51904">
    <property type="entry name" value="GLYCOSYL_HYDROL_F25_2"/>
    <property type="match status" value="1"/>
</dbReference>
<dbReference type="PANTHER" id="PTHR34135">
    <property type="entry name" value="LYSOZYME"/>
    <property type="match status" value="1"/>
</dbReference>
<accession>A0ABR7G2Q4</accession>
<dbReference type="Gene3D" id="3.20.20.80">
    <property type="entry name" value="Glycosidases"/>
    <property type="match status" value="1"/>
</dbReference>
<dbReference type="EMBL" id="JACOPD010000010">
    <property type="protein sequence ID" value="MBC5681716.1"/>
    <property type="molecule type" value="Genomic_DNA"/>
</dbReference>
<evidence type="ECO:0000313" key="2">
    <source>
        <dbReference type="EMBL" id="MBC5681716.1"/>
    </source>
</evidence>
<protein>
    <submittedName>
        <fullName evidence="2">Glycoside hydrolase</fullName>
    </submittedName>
</protein>
<dbReference type="SUPFAM" id="SSF51445">
    <property type="entry name" value="(Trans)glycosidases"/>
    <property type="match status" value="1"/>
</dbReference>
<dbReference type="RefSeq" id="WP_186837351.1">
    <property type="nucleotide sequence ID" value="NZ_JACOPD010000010.1"/>
</dbReference>
<reference evidence="2 3" key="1">
    <citation type="submission" date="2020-08" db="EMBL/GenBank/DDBJ databases">
        <title>Genome public.</title>
        <authorList>
            <person name="Liu C."/>
            <person name="Sun Q."/>
        </authorList>
    </citation>
    <scope>NUCLEOTIDE SEQUENCE [LARGE SCALE GENOMIC DNA]</scope>
    <source>
        <strain evidence="2 3">NSJ-43</strain>
    </source>
</reference>
<dbReference type="GO" id="GO:0016787">
    <property type="term" value="F:hydrolase activity"/>
    <property type="evidence" value="ECO:0007669"/>
    <property type="project" value="UniProtKB-KW"/>
</dbReference>
<proteinExistence type="inferred from homology"/>